<accession>A0A1T0AT97</accession>
<proteinExistence type="predicted"/>
<evidence type="ECO:0000313" key="1">
    <source>
        <dbReference type="EMBL" id="OOR99450.1"/>
    </source>
</evidence>
<protein>
    <submittedName>
        <fullName evidence="1">Uncharacterized protein</fullName>
    </submittedName>
</protein>
<keyword evidence="2" id="KW-1185">Reference proteome</keyword>
<evidence type="ECO:0000313" key="2">
    <source>
        <dbReference type="Proteomes" id="UP000190867"/>
    </source>
</evidence>
<comment type="caution">
    <text evidence="1">The sequence shown here is derived from an EMBL/GenBank/DDBJ whole genome shotgun (WGS) entry which is preliminary data.</text>
</comment>
<organism evidence="1 2">
    <name type="scientific">Haemophilus paracuniculus</name>
    <dbReference type="NCBI Taxonomy" id="734"/>
    <lineage>
        <taxon>Bacteria</taxon>
        <taxon>Pseudomonadati</taxon>
        <taxon>Pseudomonadota</taxon>
        <taxon>Gammaproteobacteria</taxon>
        <taxon>Pasteurellales</taxon>
        <taxon>Pasteurellaceae</taxon>
        <taxon>Haemophilus</taxon>
    </lineage>
</organism>
<sequence>MRNLTRLETSQALQQIQEAEAILFLIQKWTEPTEENEGDCVLNNSLAVLGDCINSVYLTLKGDLKLKGGNNA</sequence>
<gene>
    <name evidence="1" type="ORF">B0187_04995</name>
</gene>
<dbReference type="RefSeq" id="WP_078236767.1">
    <property type="nucleotide sequence ID" value="NZ_MUYA01000006.1"/>
</dbReference>
<dbReference type="EMBL" id="MUYA01000006">
    <property type="protein sequence ID" value="OOR99450.1"/>
    <property type="molecule type" value="Genomic_DNA"/>
</dbReference>
<dbReference type="Proteomes" id="UP000190867">
    <property type="component" value="Unassembled WGS sequence"/>
</dbReference>
<reference evidence="1 2" key="1">
    <citation type="submission" date="2017-02" db="EMBL/GenBank/DDBJ databases">
        <title>Draft genome sequence of Haemophilus paracuniculus CCUG 43573 type strain.</title>
        <authorList>
            <person name="Engstrom-Jakobsson H."/>
            <person name="Salva-Serra F."/>
            <person name="Thorell K."/>
            <person name="Gonzales-Siles L."/>
            <person name="Karlsson R."/>
            <person name="Boulund F."/>
            <person name="Engstrand L."/>
            <person name="Kristiansson E."/>
            <person name="Moore E."/>
        </authorList>
    </citation>
    <scope>NUCLEOTIDE SEQUENCE [LARGE SCALE GENOMIC DNA]</scope>
    <source>
        <strain evidence="1 2">CCUG 43573</strain>
    </source>
</reference>
<name>A0A1T0AT97_9PAST</name>
<dbReference type="AlphaFoldDB" id="A0A1T0AT97"/>
<dbReference type="STRING" id="734.B0187_04995"/>